<dbReference type="Gene3D" id="1.20.870.10">
    <property type="entry name" value="Son of sevenless (SoS) protein Chain: S domain 1"/>
    <property type="match status" value="1"/>
</dbReference>
<feature type="region of interest" description="Disordered" evidence="5">
    <location>
        <begin position="565"/>
        <end position="611"/>
    </location>
</feature>
<evidence type="ECO:0008006" key="11">
    <source>
        <dbReference type="Google" id="ProtNLM"/>
    </source>
</evidence>
<dbReference type="SMART" id="SM00229">
    <property type="entry name" value="RasGEFN"/>
    <property type="match status" value="1"/>
</dbReference>
<organism evidence="9 10">
    <name type="scientific">Coniosporium apollinis (strain CBS 100218)</name>
    <name type="common">Rock-inhabiting black yeast</name>
    <dbReference type="NCBI Taxonomy" id="1168221"/>
    <lineage>
        <taxon>Eukaryota</taxon>
        <taxon>Fungi</taxon>
        <taxon>Dikarya</taxon>
        <taxon>Ascomycota</taxon>
        <taxon>Pezizomycotina</taxon>
        <taxon>Dothideomycetes</taxon>
        <taxon>Dothideomycetes incertae sedis</taxon>
        <taxon>Coniosporium</taxon>
    </lineage>
</organism>
<dbReference type="Gene3D" id="2.30.30.40">
    <property type="entry name" value="SH3 Domains"/>
    <property type="match status" value="1"/>
</dbReference>
<feature type="domain" description="N-terminal Ras-GEF" evidence="8">
    <location>
        <begin position="762"/>
        <end position="882"/>
    </location>
</feature>
<keyword evidence="10" id="KW-1185">Reference proteome</keyword>
<dbReference type="InterPro" id="IPR023578">
    <property type="entry name" value="Ras_GEF_dom_sf"/>
</dbReference>
<evidence type="ECO:0000313" key="9">
    <source>
        <dbReference type="EMBL" id="EON68839.1"/>
    </source>
</evidence>
<dbReference type="PROSITE" id="PS50212">
    <property type="entry name" value="RASGEF_NTER"/>
    <property type="match status" value="1"/>
</dbReference>
<gene>
    <name evidence="9" type="ORF">W97_08097</name>
</gene>
<feature type="compositionally biased region" description="Low complexity" evidence="5">
    <location>
        <begin position="676"/>
        <end position="687"/>
    </location>
</feature>
<feature type="compositionally biased region" description="Polar residues" evidence="5">
    <location>
        <begin position="701"/>
        <end position="714"/>
    </location>
</feature>
<feature type="compositionally biased region" description="Low complexity" evidence="5">
    <location>
        <begin position="42"/>
        <end position="54"/>
    </location>
</feature>
<dbReference type="PROSITE" id="PS00720">
    <property type="entry name" value="RASGEF"/>
    <property type="match status" value="1"/>
</dbReference>
<dbReference type="CDD" id="cd06224">
    <property type="entry name" value="REM"/>
    <property type="match status" value="1"/>
</dbReference>
<evidence type="ECO:0000313" key="10">
    <source>
        <dbReference type="Proteomes" id="UP000016924"/>
    </source>
</evidence>
<feature type="compositionally biased region" description="Polar residues" evidence="5">
    <location>
        <begin position="364"/>
        <end position="389"/>
    </location>
</feature>
<dbReference type="PROSITE" id="PS50009">
    <property type="entry name" value="RASGEF_CAT"/>
    <property type="match status" value="1"/>
</dbReference>
<feature type="compositionally biased region" description="Basic residues" evidence="5">
    <location>
        <begin position="29"/>
        <end position="41"/>
    </location>
</feature>
<evidence type="ECO:0000259" key="6">
    <source>
        <dbReference type="PROSITE" id="PS50002"/>
    </source>
</evidence>
<accession>R7Z495</accession>
<sequence length="1229" mass="135467">MSQVQTEEEIEHANFRVAPLVIVKDPPRMRSRTSNHIRKSSSRSQRTTSTQSQTEPSPPLTPRASREALPRLSEPEPVFHNYLRAFYQFHPDSTVSSSTDESSITVPINQGDVILVHSVHPNGWADGTLLSSGARGWLPTNYCQAYDHLSIRNLLNALTNLWDVVRSGEAEDMSVLLGQDYIRAMIAGVRYFLERSDCLTRESPLIRAHVALRRTRKGLLGDLSSLVKAGKSLQEAVRAPSVEDSIYDILDELVIKAFKVVNRAVRFFDIWSQDINDRFPARYASEVARPLTPPADSQEVTPQQLHSQSTLVAKSSSSASLHKRGVVSPLTPGTASAVECMPVSPRSSSNHASKHSLDAPQLEASPSSPQNPMRQRCSQTKRPSTSHRWSYTGTAVGLRRHSLASERLGAAHDSFLGFIASFIGLHLQSRSSSEVVLFTRQSVTACRQLLSVVEEVLDRDLRRCETLKQTRDAMYARLSELIRATKEIFSLSRTGDEEVVPPDQRKQLVDAAMSCVRSAGECVNKTRFVIEKIGDFEVESIGLGISDSIFDDVANAVATQITGALDKSASSDTQQAPSPPSQPRSRPPAPPLILTEGSPLPDSPTLSPTAILAPNAPTSLVESPVALSSRTSTSSIPSLSNFILPHIPPPHYSPTNPTHSPETVTRRFFGQKPRADSVNVSNADSNSTYPSSLPGDGASIISHTSTRATTPEQSSPKRHEEPALLSSFGSASELHSIASEDCRRFEAEMSTKTYACELVYNKDGQICGGSLPALVEKLTAHESTPDAIFLTTFYLTFRLFTTPIDFAKCLVDRFEYVGESEEIGVPVRLRVYNVFKGWLESHWQADSDSPALGVILAFATGQLRAALPAAGRRLAELTVRVTEVHAASLVPQLVSSMGKTSTSSTVWSATEGSAPGPIITRSQLNALRNARGSGLQPSILDFDPLELARQFTIIESKIFNAIQPEELLGSEWTKKTDSKAINVRAMARLSTDLANLVADTILSLEDPKKRAVVIKQWVKIAMRCLELNNYDSLMAIICSLNSSMILRLKRTWDIVSQKTKTRLEDLRTIVDVGRNYAVLRQRLQNHVAPCIPFVGIYLTDLTFVDVGNTTTRQLPADGSGEGVSVINFDKHVRTAKIIGQLQRFQVSYKLSPIPEMQEWMERQILRVRSSDQANVQSYYRRSLVLEPRETQQAQLQPTLGDSATSTYSVNSRETAKEKFDFFGNFQILK</sequence>
<dbReference type="InterPro" id="IPR036028">
    <property type="entry name" value="SH3-like_dom_sf"/>
</dbReference>
<dbReference type="GeneID" id="19905408"/>
<dbReference type="OrthoDB" id="546434at2759"/>
<dbReference type="OMA" id="SATICHR"/>
<dbReference type="CDD" id="cd00155">
    <property type="entry name" value="RasGEF"/>
    <property type="match status" value="1"/>
</dbReference>
<keyword evidence="2 3" id="KW-0344">Guanine-nucleotide releasing factor</keyword>
<feature type="compositionally biased region" description="Low complexity" evidence="5">
    <location>
        <begin position="598"/>
        <end position="609"/>
    </location>
</feature>
<feature type="compositionally biased region" description="Low complexity" evidence="5">
    <location>
        <begin position="307"/>
        <end position="320"/>
    </location>
</feature>
<evidence type="ECO:0000259" key="7">
    <source>
        <dbReference type="PROSITE" id="PS50009"/>
    </source>
</evidence>
<evidence type="ECO:0000256" key="1">
    <source>
        <dbReference type="ARBA" id="ARBA00022443"/>
    </source>
</evidence>
<dbReference type="InterPro" id="IPR001452">
    <property type="entry name" value="SH3_domain"/>
</dbReference>
<feature type="region of interest" description="Disordered" evidence="5">
    <location>
        <begin position="674"/>
        <end position="723"/>
    </location>
</feature>
<dbReference type="EMBL" id="JH767602">
    <property type="protein sequence ID" value="EON68839.1"/>
    <property type="molecule type" value="Genomic_DNA"/>
</dbReference>
<keyword evidence="1 4" id="KW-0728">SH3 domain</keyword>
<evidence type="ECO:0000256" key="3">
    <source>
        <dbReference type="PROSITE-ProRule" id="PRU00168"/>
    </source>
</evidence>
<dbReference type="GO" id="GO:0005085">
    <property type="term" value="F:guanyl-nucleotide exchange factor activity"/>
    <property type="evidence" value="ECO:0007669"/>
    <property type="project" value="UniProtKB-KW"/>
</dbReference>
<dbReference type="SUPFAM" id="SSF50044">
    <property type="entry name" value="SH3-domain"/>
    <property type="match status" value="1"/>
</dbReference>
<dbReference type="InterPro" id="IPR036964">
    <property type="entry name" value="RASGEF_cat_dom_sf"/>
</dbReference>
<dbReference type="Gene3D" id="1.10.840.10">
    <property type="entry name" value="Ras guanine-nucleotide exchange factors catalytic domain"/>
    <property type="match status" value="1"/>
</dbReference>
<feature type="region of interest" description="Disordered" evidence="5">
    <location>
        <begin position="292"/>
        <end position="389"/>
    </location>
</feature>
<dbReference type="SUPFAM" id="SSF48366">
    <property type="entry name" value="Ras GEF"/>
    <property type="match status" value="1"/>
</dbReference>
<name>R7Z495_CONA1</name>
<dbReference type="InterPro" id="IPR008937">
    <property type="entry name" value="Ras-like_GEF"/>
</dbReference>
<feature type="domain" description="Ras-GEF" evidence="7">
    <location>
        <begin position="943"/>
        <end position="1188"/>
    </location>
</feature>
<dbReference type="GO" id="GO:0005886">
    <property type="term" value="C:plasma membrane"/>
    <property type="evidence" value="ECO:0007669"/>
    <property type="project" value="TreeGrafter"/>
</dbReference>
<feature type="compositionally biased region" description="Pro residues" evidence="5">
    <location>
        <begin position="577"/>
        <end position="591"/>
    </location>
</feature>
<dbReference type="SMART" id="SM00326">
    <property type="entry name" value="SH3"/>
    <property type="match status" value="1"/>
</dbReference>
<evidence type="ECO:0000256" key="2">
    <source>
        <dbReference type="ARBA" id="ARBA00022658"/>
    </source>
</evidence>
<evidence type="ECO:0000256" key="4">
    <source>
        <dbReference type="PROSITE-ProRule" id="PRU00192"/>
    </source>
</evidence>
<dbReference type="SMART" id="SM00147">
    <property type="entry name" value="RasGEF"/>
    <property type="match status" value="1"/>
</dbReference>
<dbReference type="eggNOG" id="KOG3417">
    <property type="taxonomic scope" value="Eukaryota"/>
</dbReference>
<reference evidence="10" key="1">
    <citation type="submission" date="2012-06" db="EMBL/GenBank/DDBJ databases">
        <title>The genome sequence of Coniosporium apollinis CBS 100218.</title>
        <authorList>
            <consortium name="The Broad Institute Genome Sequencing Platform"/>
            <person name="Cuomo C."/>
            <person name="Gorbushina A."/>
            <person name="Noack S."/>
            <person name="Walker B."/>
            <person name="Young S.K."/>
            <person name="Zeng Q."/>
            <person name="Gargeya S."/>
            <person name="Fitzgerald M."/>
            <person name="Haas B."/>
            <person name="Abouelleil A."/>
            <person name="Alvarado L."/>
            <person name="Arachchi H.M."/>
            <person name="Berlin A.M."/>
            <person name="Chapman S.B."/>
            <person name="Goldberg J."/>
            <person name="Griggs A."/>
            <person name="Gujja S."/>
            <person name="Hansen M."/>
            <person name="Howarth C."/>
            <person name="Imamovic A."/>
            <person name="Larimer J."/>
            <person name="McCowan C."/>
            <person name="Montmayeur A."/>
            <person name="Murphy C."/>
            <person name="Neiman D."/>
            <person name="Pearson M."/>
            <person name="Priest M."/>
            <person name="Roberts A."/>
            <person name="Saif S."/>
            <person name="Shea T."/>
            <person name="Sisk P."/>
            <person name="Sykes S."/>
            <person name="Wortman J."/>
            <person name="Nusbaum C."/>
            <person name="Birren B."/>
        </authorList>
    </citation>
    <scope>NUCLEOTIDE SEQUENCE [LARGE SCALE GENOMIC DNA]</scope>
    <source>
        <strain evidence="10">CBS 100218</strain>
    </source>
</reference>
<dbReference type="InterPro" id="IPR000651">
    <property type="entry name" value="Ras-like_Gua-exchang_fac_N"/>
</dbReference>
<dbReference type="InterPro" id="IPR001895">
    <property type="entry name" value="RASGEF_cat_dom"/>
</dbReference>
<dbReference type="HOGENOM" id="CLU_002116_1_0_1"/>
<evidence type="ECO:0000256" key="5">
    <source>
        <dbReference type="SAM" id="MobiDB-lite"/>
    </source>
</evidence>
<dbReference type="STRING" id="1168221.R7Z495"/>
<feature type="domain" description="SH3" evidence="6">
    <location>
        <begin position="78"/>
        <end position="148"/>
    </location>
</feature>
<dbReference type="GO" id="GO:0007265">
    <property type="term" value="P:Ras protein signal transduction"/>
    <property type="evidence" value="ECO:0007669"/>
    <property type="project" value="TreeGrafter"/>
</dbReference>
<proteinExistence type="predicted"/>
<dbReference type="Pfam" id="PF00617">
    <property type="entry name" value="RasGEF"/>
    <property type="match status" value="1"/>
</dbReference>
<dbReference type="PANTHER" id="PTHR23113">
    <property type="entry name" value="GUANINE NUCLEOTIDE EXCHANGE FACTOR"/>
    <property type="match status" value="1"/>
</dbReference>
<dbReference type="PANTHER" id="PTHR23113:SF354">
    <property type="entry name" value="BUD SITE SELECTION PROTEIN 5"/>
    <property type="match status" value="1"/>
</dbReference>
<protein>
    <recommendedName>
        <fullName evidence="11">Ras guanine-nucleotide exchange protein Cdc25p</fullName>
    </recommendedName>
</protein>
<dbReference type="AlphaFoldDB" id="R7Z495"/>
<dbReference type="RefSeq" id="XP_007784156.1">
    <property type="nucleotide sequence ID" value="XM_007785966.1"/>
</dbReference>
<dbReference type="InterPro" id="IPR019804">
    <property type="entry name" value="Ras_G-nucl-exch_fac_CS"/>
</dbReference>
<evidence type="ECO:0000259" key="8">
    <source>
        <dbReference type="PROSITE" id="PS50212"/>
    </source>
</evidence>
<dbReference type="PROSITE" id="PS50002">
    <property type="entry name" value="SH3"/>
    <property type="match status" value="1"/>
</dbReference>
<feature type="region of interest" description="Disordered" evidence="5">
    <location>
        <begin position="24"/>
        <end position="70"/>
    </location>
</feature>
<dbReference type="Proteomes" id="UP000016924">
    <property type="component" value="Unassembled WGS sequence"/>
</dbReference>
<dbReference type="Pfam" id="PF00618">
    <property type="entry name" value="RasGEF_N"/>
    <property type="match status" value="1"/>
</dbReference>